<evidence type="ECO:0000313" key="1">
    <source>
        <dbReference type="EMBL" id="AIA99521.1"/>
    </source>
</evidence>
<reference evidence="1 2" key="1">
    <citation type="journal article" date="2014" name="Emerg. Infect. Dis.">
        <title>Porcine Coronavirus HKU15 Detected in 9 US States, 2014.</title>
        <authorList>
            <person name="Wang L."/>
            <person name="Byrum B."/>
            <person name="Zhang Y."/>
        </authorList>
    </citation>
    <scope>NUCLEOTIDE SEQUENCE [LARGE SCALE GENOMIC DNA]</scope>
</reference>
<organism evidence="1 2">
    <name type="scientific">Porcine coronavirus HKU15</name>
    <dbReference type="NCBI Taxonomy" id="1159905"/>
    <lineage>
        <taxon>Viruses</taxon>
        <taxon>Riboviria</taxon>
        <taxon>Orthornavirae</taxon>
        <taxon>Pisuviricota</taxon>
        <taxon>Pisoniviricetes</taxon>
        <taxon>Nidovirales</taxon>
        <taxon>Cornidovirineae</taxon>
        <taxon>Coronaviridae</taxon>
        <taxon>Orthocoronavirinae</taxon>
        <taxon>Deltacoronavirus</taxon>
        <taxon>Buldecovirus</taxon>
        <taxon>Deltacoronavirus suis</taxon>
        <taxon>Coronavirus HKU15</taxon>
    </lineage>
</organism>
<gene>
    <name evidence="1" type="primary">NS6</name>
</gene>
<sequence>MCNCHLQLRDLYRLCNKRHIRREDVPELIDPLVKTRCFAYSLVVLANANPIAFSILPRKILINGEPLLLEYGSIYGKDFIIRPSLQVILQDELN</sequence>
<name>A0A060CVT1_9NIDO</name>
<protein>
    <submittedName>
        <fullName evidence="1">NS6 protein</fullName>
    </submittedName>
</protein>
<dbReference type="EMBL" id="KJ620016">
    <property type="protein sequence ID" value="AIA99521.1"/>
    <property type="molecule type" value="Genomic_RNA"/>
</dbReference>
<dbReference type="InterPro" id="IPR044335">
    <property type="entry name" value="NS6_deltaCoV"/>
</dbReference>
<dbReference type="Proteomes" id="UP000156755">
    <property type="component" value="Genome"/>
</dbReference>
<evidence type="ECO:0000313" key="2">
    <source>
        <dbReference type="Proteomes" id="UP000156755"/>
    </source>
</evidence>
<accession>A0A060CVT1</accession>
<dbReference type="CDD" id="cd21629">
    <property type="entry name" value="NS6_deltaCoV"/>
    <property type="match status" value="1"/>
</dbReference>
<proteinExistence type="predicted"/>